<dbReference type="Proteomes" id="UP001147747">
    <property type="component" value="Unassembled WGS sequence"/>
</dbReference>
<sequence length="171" mass="18190">MARPALLVADVQNGVVDLVLGTGLSARKESYLQRMSTTITAARKAGIQIIYCVIDLRQGHPEVKPDSALQKALQFMGNFLEGEGSNVHASITPQCHDGDLIVYKRRVSAFVGSDLEIVLRSLAVGNLVVTGLSTSGVVLSTIRQAADLDFDVTVLEDLCAEMDSVAGGEFA</sequence>
<dbReference type="OrthoDB" id="1739143at2759"/>
<dbReference type="Gene3D" id="3.40.50.850">
    <property type="entry name" value="Isochorismatase-like"/>
    <property type="match status" value="1"/>
</dbReference>
<dbReference type="GeneID" id="81373395"/>
<keyword evidence="2" id="KW-0378">Hydrolase</keyword>
<evidence type="ECO:0000313" key="4">
    <source>
        <dbReference type="EMBL" id="KAJ5387237.1"/>
    </source>
</evidence>
<evidence type="ECO:0000256" key="1">
    <source>
        <dbReference type="ARBA" id="ARBA00006336"/>
    </source>
</evidence>
<dbReference type="GO" id="GO:0016787">
    <property type="term" value="F:hydrolase activity"/>
    <property type="evidence" value="ECO:0007669"/>
    <property type="project" value="UniProtKB-KW"/>
</dbReference>
<dbReference type="PANTHER" id="PTHR43540">
    <property type="entry name" value="PEROXYUREIDOACRYLATE/UREIDOACRYLATE AMIDOHYDROLASE-RELATED"/>
    <property type="match status" value="1"/>
</dbReference>
<evidence type="ECO:0000256" key="2">
    <source>
        <dbReference type="ARBA" id="ARBA00022801"/>
    </source>
</evidence>
<dbReference type="InterPro" id="IPR000868">
    <property type="entry name" value="Isochorismatase-like_dom"/>
</dbReference>
<dbReference type="CDD" id="cd00431">
    <property type="entry name" value="cysteine_hydrolases"/>
    <property type="match status" value="1"/>
</dbReference>
<accession>A0A9W9VQ30</accession>
<evidence type="ECO:0000259" key="3">
    <source>
        <dbReference type="Pfam" id="PF00857"/>
    </source>
</evidence>
<keyword evidence="5" id="KW-1185">Reference proteome</keyword>
<comment type="caution">
    <text evidence="4">The sequence shown here is derived from an EMBL/GenBank/DDBJ whole genome shotgun (WGS) entry which is preliminary data.</text>
</comment>
<dbReference type="SUPFAM" id="SSF52499">
    <property type="entry name" value="Isochorismatase-like hydrolases"/>
    <property type="match status" value="1"/>
</dbReference>
<gene>
    <name evidence="4" type="ORF">N7509_009778</name>
</gene>
<dbReference type="EMBL" id="JAPZBU010000009">
    <property type="protein sequence ID" value="KAJ5387237.1"/>
    <property type="molecule type" value="Genomic_DNA"/>
</dbReference>
<name>A0A9W9VQ30_9EURO</name>
<reference evidence="4" key="1">
    <citation type="submission" date="2022-12" db="EMBL/GenBank/DDBJ databases">
        <authorList>
            <person name="Petersen C."/>
        </authorList>
    </citation>
    <scope>NUCLEOTIDE SEQUENCE</scope>
    <source>
        <strain evidence="4">IBT 29677</strain>
    </source>
</reference>
<evidence type="ECO:0000313" key="5">
    <source>
        <dbReference type="Proteomes" id="UP001147747"/>
    </source>
</evidence>
<dbReference type="InterPro" id="IPR036380">
    <property type="entry name" value="Isochorismatase-like_sf"/>
</dbReference>
<feature type="domain" description="Isochorismatase-like" evidence="3">
    <location>
        <begin position="5"/>
        <end position="163"/>
    </location>
</feature>
<comment type="similarity">
    <text evidence="1">Belongs to the isochorismatase family.</text>
</comment>
<protein>
    <recommendedName>
        <fullName evidence="3">Isochorismatase-like domain-containing protein</fullName>
    </recommendedName>
</protein>
<dbReference type="RefSeq" id="XP_056485035.1">
    <property type="nucleotide sequence ID" value="XM_056634415.1"/>
</dbReference>
<reference evidence="4" key="2">
    <citation type="journal article" date="2023" name="IMA Fungus">
        <title>Comparative genomic study of the Penicillium genus elucidates a diverse pangenome and 15 lateral gene transfer events.</title>
        <authorList>
            <person name="Petersen C."/>
            <person name="Sorensen T."/>
            <person name="Nielsen M.R."/>
            <person name="Sondergaard T.E."/>
            <person name="Sorensen J.L."/>
            <person name="Fitzpatrick D.A."/>
            <person name="Frisvad J.C."/>
            <person name="Nielsen K.L."/>
        </authorList>
    </citation>
    <scope>NUCLEOTIDE SEQUENCE</scope>
    <source>
        <strain evidence="4">IBT 29677</strain>
    </source>
</reference>
<dbReference type="InterPro" id="IPR050272">
    <property type="entry name" value="Isochorismatase-like_hydrls"/>
</dbReference>
<proteinExistence type="inferred from homology"/>
<organism evidence="4 5">
    <name type="scientific">Penicillium cosmopolitanum</name>
    <dbReference type="NCBI Taxonomy" id="1131564"/>
    <lineage>
        <taxon>Eukaryota</taxon>
        <taxon>Fungi</taxon>
        <taxon>Dikarya</taxon>
        <taxon>Ascomycota</taxon>
        <taxon>Pezizomycotina</taxon>
        <taxon>Eurotiomycetes</taxon>
        <taxon>Eurotiomycetidae</taxon>
        <taxon>Eurotiales</taxon>
        <taxon>Aspergillaceae</taxon>
        <taxon>Penicillium</taxon>
    </lineage>
</organism>
<dbReference type="Pfam" id="PF00857">
    <property type="entry name" value="Isochorismatase"/>
    <property type="match status" value="1"/>
</dbReference>
<dbReference type="PANTHER" id="PTHR43540:SF1">
    <property type="entry name" value="ISOCHORISMATASE HYDROLASE"/>
    <property type="match status" value="1"/>
</dbReference>
<dbReference type="AlphaFoldDB" id="A0A9W9VQ30"/>